<evidence type="ECO:0000256" key="1">
    <source>
        <dbReference type="ARBA" id="ARBA00022737"/>
    </source>
</evidence>
<dbReference type="OrthoDB" id="270720at2759"/>
<evidence type="ECO:0000256" key="2">
    <source>
        <dbReference type="SAM" id="MobiDB-lite"/>
    </source>
</evidence>
<feature type="compositionally biased region" description="Low complexity" evidence="2">
    <location>
        <begin position="353"/>
        <end position="367"/>
    </location>
</feature>
<protein>
    <recommendedName>
        <fullName evidence="5">MORN repeat protein</fullName>
    </recommendedName>
</protein>
<dbReference type="PANTHER" id="PTHR43215:SF14">
    <property type="entry name" value="RADIAL SPOKE HEAD 1 HOMOLOG"/>
    <property type="match status" value="1"/>
</dbReference>
<dbReference type="Pfam" id="PF02493">
    <property type="entry name" value="MORN"/>
    <property type="match status" value="8"/>
</dbReference>
<dbReference type="AlphaFoldDB" id="A0A8S1QSF3"/>
<proteinExistence type="predicted"/>
<feature type="region of interest" description="Disordered" evidence="2">
    <location>
        <begin position="353"/>
        <end position="375"/>
    </location>
</feature>
<sequence length="422" mass="49551">MSVQLIRKKYPIDINLESFIQQVEQIFQIENNTTIQSQMLDLLHQNQILRSSILINQFMISEQQIIIKANKIQVKINKNGRFSYQNNELNVAFQILNNFCIYHGQVLNKKPNGEGSFKWINGEVYIGQWLKAQKNGIGQWIGIYGDSYTGQWVNGQQDGLGEHQWNGNVYFGQWSNSVKNGYGIEQFQNGDKYIGNYYFGKPHGIGEYRWSDGSIYQGSFIEGKRHGHGKWNNKFGLSFEGDYQNDLKHGKGKLLYQDGSYYSGQFQKDIRDGYGMYYQNNGIVIEGQWKENRFIGCNKNNDSYIQINNSFAQKNELTQTESYERNHIFTVNKKLNYKFHLCLKQEIKQNQYSRSISTNQQRSSNRSRCQENYQSPSVEFRDINIEEAQRTIKKKKKYKSQQKNYLFMIKNNKKSIKNVYVI</sequence>
<keyword evidence="1" id="KW-0677">Repeat</keyword>
<comment type="caution">
    <text evidence="3">The sequence shown here is derived from an EMBL/GenBank/DDBJ whole genome shotgun (WGS) entry which is preliminary data.</text>
</comment>
<reference evidence="3" key="1">
    <citation type="submission" date="2021-01" db="EMBL/GenBank/DDBJ databases">
        <authorList>
            <consortium name="Genoscope - CEA"/>
            <person name="William W."/>
        </authorList>
    </citation>
    <scope>NUCLEOTIDE SEQUENCE</scope>
</reference>
<dbReference type="Proteomes" id="UP000692954">
    <property type="component" value="Unassembled WGS sequence"/>
</dbReference>
<evidence type="ECO:0000313" key="4">
    <source>
        <dbReference type="Proteomes" id="UP000692954"/>
    </source>
</evidence>
<keyword evidence="4" id="KW-1185">Reference proteome</keyword>
<dbReference type="PANTHER" id="PTHR43215">
    <property type="entry name" value="RADIAL SPOKE HEAD 1 HOMOLOG"/>
    <property type="match status" value="1"/>
</dbReference>
<dbReference type="SMART" id="SM00698">
    <property type="entry name" value="MORN"/>
    <property type="match status" value="8"/>
</dbReference>
<dbReference type="InterPro" id="IPR003409">
    <property type="entry name" value="MORN"/>
</dbReference>
<organism evidence="3 4">
    <name type="scientific">Paramecium sonneborni</name>
    <dbReference type="NCBI Taxonomy" id="65129"/>
    <lineage>
        <taxon>Eukaryota</taxon>
        <taxon>Sar</taxon>
        <taxon>Alveolata</taxon>
        <taxon>Ciliophora</taxon>
        <taxon>Intramacronucleata</taxon>
        <taxon>Oligohymenophorea</taxon>
        <taxon>Peniculida</taxon>
        <taxon>Parameciidae</taxon>
        <taxon>Paramecium</taxon>
    </lineage>
</organism>
<accession>A0A8S1QSF3</accession>
<name>A0A8S1QSF3_9CILI</name>
<evidence type="ECO:0008006" key="5">
    <source>
        <dbReference type="Google" id="ProtNLM"/>
    </source>
</evidence>
<gene>
    <name evidence="3" type="ORF">PSON_ATCC_30995.1.T1150060</name>
</gene>
<dbReference type="EMBL" id="CAJJDN010000115">
    <property type="protein sequence ID" value="CAD8117845.1"/>
    <property type="molecule type" value="Genomic_DNA"/>
</dbReference>
<evidence type="ECO:0000313" key="3">
    <source>
        <dbReference type="EMBL" id="CAD8117845.1"/>
    </source>
</evidence>